<comment type="caution">
    <text evidence="1">The sequence shown here is derived from an EMBL/GenBank/DDBJ whole genome shotgun (WGS) entry which is preliminary data.</text>
</comment>
<evidence type="ECO:0000313" key="2">
    <source>
        <dbReference type="EMBL" id="MBB5474157.1"/>
    </source>
</evidence>
<gene>
    <name evidence="1" type="ORF">CHO01_38590</name>
    <name evidence="2" type="ORF">HNR08_002893</name>
</gene>
<protein>
    <submittedName>
        <fullName evidence="2">Deazaflavin-dependent oxidoreductase (Nitroreductase family)</fullName>
    </submittedName>
</protein>
<dbReference type="Gene3D" id="2.30.110.10">
    <property type="entry name" value="Electron Transport, Fmn-binding Protein, Chain A"/>
    <property type="match status" value="1"/>
</dbReference>
<evidence type="ECO:0000313" key="3">
    <source>
        <dbReference type="Proteomes" id="UP000321723"/>
    </source>
</evidence>
<dbReference type="InterPro" id="IPR004378">
    <property type="entry name" value="F420H2_quin_Rdtase"/>
</dbReference>
<name>A0A511FHQ5_9CELL</name>
<dbReference type="EMBL" id="JACHDN010000001">
    <property type="protein sequence ID" value="MBB5474157.1"/>
    <property type="molecule type" value="Genomic_DNA"/>
</dbReference>
<keyword evidence="3" id="KW-1185">Reference proteome</keyword>
<proteinExistence type="predicted"/>
<dbReference type="RefSeq" id="WP_183835086.1">
    <property type="nucleotide sequence ID" value="NZ_BJVQ01000104.1"/>
</dbReference>
<reference evidence="2 4" key="2">
    <citation type="submission" date="2020-08" db="EMBL/GenBank/DDBJ databases">
        <title>Sequencing the genomes of 1000 actinobacteria strains.</title>
        <authorList>
            <person name="Klenk H.-P."/>
        </authorList>
    </citation>
    <scope>NUCLEOTIDE SEQUENCE [LARGE SCALE GENOMIC DNA]</scope>
    <source>
        <strain evidence="2 4">DSM 9581</strain>
    </source>
</reference>
<evidence type="ECO:0000313" key="4">
    <source>
        <dbReference type="Proteomes" id="UP000564629"/>
    </source>
</evidence>
<accession>A0A511FHQ5</accession>
<dbReference type="Proteomes" id="UP000564629">
    <property type="component" value="Unassembled WGS sequence"/>
</dbReference>
<reference evidence="1 3" key="1">
    <citation type="submission" date="2019-07" db="EMBL/GenBank/DDBJ databases">
        <title>Whole genome shotgun sequence of Cellulomonas hominis NBRC 16055.</title>
        <authorList>
            <person name="Hosoyama A."/>
            <person name="Uohara A."/>
            <person name="Ohji S."/>
            <person name="Ichikawa N."/>
        </authorList>
    </citation>
    <scope>NUCLEOTIDE SEQUENCE [LARGE SCALE GENOMIC DNA]</scope>
    <source>
        <strain evidence="1 3">NBRC 16055</strain>
    </source>
</reference>
<evidence type="ECO:0000313" key="1">
    <source>
        <dbReference type="EMBL" id="GEL48743.1"/>
    </source>
</evidence>
<dbReference type="Pfam" id="PF04075">
    <property type="entry name" value="F420H2_quin_red"/>
    <property type="match status" value="1"/>
</dbReference>
<dbReference type="AlphaFoldDB" id="A0A511FHQ5"/>
<dbReference type="Proteomes" id="UP000321723">
    <property type="component" value="Unassembled WGS sequence"/>
</dbReference>
<dbReference type="InterPro" id="IPR012349">
    <property type="entry name" value="Split_barrel_FMN-bd"/>
</dbReference>
<sequence>MPLAARLTGPVRRVLNPLVLRVAGRWGSLVVLEHVGRRTGAVRRTPLMAFRSGDVVTVALTYGPDVQWLRNVRAAGGCRMLLRGRVLALGPPRAVPAAVALPRVAPVQRALLRWPIRCADYVELPVLGGR</sequence>
<organism evidence="1 3">
    <name type="scientific">Cellulomonas hominis</name>
    <dbReference type="NCBI Taxonomy" id="156981"/>
    <lineage>
        <taxon>Bacteria</taxon>
        <taxon>Bacillati</taxon>
        <taxon>Actinomycetota</taxon>
        <taxon>Actinomycetes</taxon>
        <taxon>Micrococcales</taxon>
        <taxon>Cellulomonadaceae</taxon>
        <taxon>Cellulomonas</taxon>
    </lineage>
</organism>
<dbReference type="GO" id="GO:0016491">
    <property type="term" value="F:oxidoreductase activity"/>
    <property type="evidence" value="ECO:0007669"/>
    <property type="project" value="InterPro"/>
</dbReference>
<dbReference type="EMBL" id="BJVQ01000104">
    <property type="protein sequence ID" value="GEL48743.1"/>
    <property type="molecule type" value="Genomic_DNA"/>
</dbReference>
<dbReference type="NCBIfam" id="TIGR00026">
    <property type="entry name" value="hi_GC_TIGR00026"/>
    <property type="match status" value="1"/>
</dbReference>